<gene>
    <name evidence="4" type="ORF">R0137_13085</name>
</gene>
<dbReference type="RefSeq" id="WP_407326859.1">
    <property type="nucleotide sequence ID" value="NZ_CP136865.1"/>
</dbReference>
<feature type="compositionally biased region" description="Polar residues" evidence="1">
    <location>
        <begin position="25"/>
        <end position="34"/>
    </location>
</feature>
<dbReference type="EMBL" id="CP136865">
    <property type="protein sequence ID" value="WOJ96172.1"/>
    <property type="molecule type" value="Genomic_DNA"/>
</dbReference>
<evidence type="ECO:0000313" key="4">
    <source>
        <dbReference type="EMBL" id="WOJ96172.1"/>
    </source>
</evidence>
<keyword evidence="2" id="KW-1133">Transmembrane helix</keyword>
<evidence type="ECO:0000256" key="2">
    <source>
        <dbReference type="SAM" id="Phobius"/>
    </source>
</evidence>
<feature type="region of interest" description="Disordered" evidence="1">
    <location>
        <begin position="12"/>
        <end position="34"/>
    </location>
</feature>
<dbReference type="Proteomes" id="UP001626549">
    <property type="component" value="Chromosome"/>
</dbReference>
<feature type="transmembrane region" description="Helical" evidence="2">
    <location>
        <begin position="40"/>
        <end position="61"/>
    </location>
</feature>
<organism evidence="4 5">
    <name type="scientific">Congregibacter brevis</name>
    <dbReference type="NCBI Taxonomy" id="3081201"/>
    <lineage>
        <taxon>Bacteria</taxon>
        <taxon>Pseudomonadati</taxon>
        <taxon>Pseudomonadota</taxon>
        <taxon>Gammaproteobacteria</taxon>
        <taxon>Cellvibrionales</taxon>
        <taxon>Halieaceae</taxon>
        <taxon>Congregibacter</taxon>
    </lineage>
</organism>
<reference evidence="4 5" key="1">
    <citation type="submission" date="2023-10" db="EMBL/GenBank/DDBJ databases">
        <title>Two novel species belonging to the OM43/NOR5 clade.</title>
        <authorList>
            <person name="Park M."/>
        </authorList>
    </citation>
    <scope>NUCLEOTIDE SEQUENCE [LARGE SCALE GENOMIC DNA]</scope>
    <source>
        <strain evidence="4 5">IMCC45268</strain>
    </source>
</reference>
<dbReference type="Pfam" id="PF16537">
    <property type="entry name" value="T2SSB"/>
    <property type="match status" value="1"/>
</dbReference>
<keyword evidence="2" id="KW-0812">Transmembrane</keyword>
<keyword evidence="5" id="KW-1185">Reference proteome</keyword>
<evidence type="ECO:0000256" key="1">
    <source>
        <dbReference type="SAM" id="MobiDB-lite"/>
    </source>
</evidence>
<evidence type="ECO:0000259" key="3">
    <source>
        <dbReference type="Pfam" id="PF16537"/>
    </source>
</evidence>
<protein>
    <submittedName>
        <fullName evidence="4">General secretion pathway protein GspB</fullName>
    </submittedName>
</protein>
<evidence type="ECO:0000313" key="5">
    <source>
        <dbReference type="Proteomes" id="UP001626549"/>
    </source>
</evidence>
<name>A0ABZ0I9I0_9GAMM</name>
<keyword evidence="2" id="KW-0472">Membrane</keyword>
<proteinExistence type="predicted"/>
<sequence>MSLILDALSRAEREKREQASPAPTILSQELTPGSSGSTRWMTWAALWALLVCLLAAMFVLFRTVPEHSPAAKTTPQTTTAVSFDTVKSAQSDDMSTPSRRLPTAARAQQAQMPAQAIPADSLSGIEPASEERTAAVAALYSQPAEALAIEAEPLANETELTVNRSSEPIEEGSEAAGALPAVTASSVITESEIDVEQVLREIRAEAANSGLEPHPTPLLEDLTKQFKDRVPTLMYSSHDYSSLGRSTVTINGDILTRGQRTRGVEVRELLSDSVILRFDSTDFRLRALNSWVNL</sequence>
<dbReference type="InterPro" id="IPR032389">
    <property type="entry name" value="GspB_C"/>
</dbReference>
<accession>A0ABZ0I9I0</accession>
<feature type="domain" description="Type II secretion system protein GspB C-terminal" evidence="3">
    <location>
        <begin position="230"/>
        <end position="287"/>
    </location>
</feature>